<reference evidence="2 3" key="1">
    <citation type="submission" date="2018-02" db="EMBL/GenBank/DDBJ databases">
        <title>Genomic Encyclopedia of Archaeal and Bacterial Type Strains, Phase II (KMG-II): from individual species to whole genera.</title>
        <authorList>
            <person name="Goeker M."/>
        </authorList>
    </citation>
    <scope>NUCLEOTIDE SEQUENCE [LARGE SCALE GENOMIC DNA]</scope>
    <source>
        <strain evidence="2 3">DSM 3808</strain>
    </source>
</reference>
<sequence length="137" mass="14861">MKTAKKGKILVALTCAFLMTASGSALAANHGFTFKFTDLTNKTTSSYAKSDNSQVWYLSLDNSGSNNMSSANIFGCKMNRTSNNNVDIYHTFSNYVSGYGISYQSKVYKNDNMYMGAKKDSASTSTTALTISGRFAP</sequence>
<evidence type="ECO:0000313" key="3">
    <source>
        <dbReference type="Proteomes" id="UP000237749"/>
    </source>
</evidence>
<name>A0A2S6HSS4_9FIRM</name>
<feature type="signal peptide" evidence="1">
    <location>
        <begin position="1"/>
        <end position="27"/>
    </location>
</feature>
<gene>
    <name evidence="2" type="ORF">BXY41_10520</name>
</gene>
<dbReference type="RefSeq" id="WP_104436803.1">
    <property type="nucleotide sequence ID" value="NZ_PTJA01000005.1"/>
</dbReference>
<dbReference type="Proteomes" id="UP000237749">
    <property type="component" value="Unassembled WGS sequence"/>
</dbReference>
<dbReference type="EMBL" id="PTJA01000005">
    <property type="protein sequence ID" value="PPK80805.1"/>
    <property type="molecule type" value="Genomic_DNA"/>
</dbReference>
<evidence type="ECO:0000313" key="2">
    <source>
        <dbReference type="EMBL" id="PPK80805.1"/>
    </source>
</evidence>
<feature type="chain" id="PRO_5018315412" evidence="1">
    <location>
        <begin position="28"/>
        <end position="137"/>
    </location>
</feature>
<organism evidence="2 3">
    <name type="scientific">Lacrimispora xylanisolvens</name>
    <dbReference type="NCBI Taxonomy" id="384636"/>
    <lineage>
        <taxon>Bacteria</taxon>
        <taxon>Bacillati</taxon>
        <taxon>Bacillota</taxon>
        <taxon>Clostridia</taxon>
        <taxon>Lachnospirales</taxon>
        <taxon>Lachnospiraceae</taxon>
        <taxon>Lacrimispora</taxon>
    </lineage>
</organism>
<accession>A0A2S6HSS4</accession>
<dbReference type="AlphaFoldDB" id="A0A2S6HSS4"/>
<proteinExistence type="predicted"/>
<comment type="caution">
    <text evidence="2">The sequence shown here is derived from an EMBL/GenBank/DDBJ whole genome shotgun (WGS) entry which is preliminary data.</text>
</comment>
<protein>
    <submittedName>
        <fullName evidence="2">Uncharacterized protein</fullName>
    </submittedName>
</protein>
<evidence type="ECO:0000256" key="1">
    <source>
        <dbReference type="SAM" id="SignalP"/>
    </source>
</evidence>
<keyword evidence="1" id="KW-0732">Signal</keyword>
<keyword evidence="3" id="KW-1185">Reference proteome</keyword>